<keyword evidence="9" id="KW-1185">Reference proteome</keyword>
<feature type="domain" description="SusD-like N-terminal" evidence="7">
    <location>
        <begin position="117"/>
        <end position="257"/>
    </location>
</feature>
<gene>
    <name evidence="8" type="ORF">C4F40_08545</name>
</gene>
<protein>
    <submittedName>
        <fullName evidence="8">RagB/SusD family nutrient uptake outer membrane protein</fullName>
    </submittedName>
</protein>
<accession>A0ABR9T631</accession>
<evidence type="ECO:0000259" key="6">
    <source>
        <dbReference type="Pfam" id="PF07980"/>
    </source>
</evidence>
<reference evidence="8 9" key="1">
    <citation type="submission" date="2018-02" db="EMBL/GenBank/DDBJ databases">
        <title>Sphingobacterium KA21.</title>
        <authorList>
            <person name="Vasarhelyi B.M."/>
            <person name="Deshmukh S."/>
            <person name="Balint B."/>
            <person name="Kukolya J."/>
        </authorList>
    </citation>
    <scope>NUCLEOTIDE SEQUENCE [LARGE SCALE GENOMIC DNA]</scope>
    <source>
        <strain evidence="8 9">Ka21</strain>
    </source>
</reference>
<evidence type="ECO:0000256" key="1">
    <source>
        <dbReference type="ARBA" id="ARBA00004442"/>
    </source>
</evidence>
<evidence type="ECO:0000259" key="7">
    <source>
        <dbReference type="Pfam" id="PF14322"/>
    </source>
</evidence>
<name>A0ABR9T631_9SPHI</name>
<evidence type="ECO:0000256" key="5">
    <source>
        <dbReference type="ARBA" id="ARBA00023237"/>
    </source>
</evidence>
<keyword evidence="5" id="KW-0998">Cell outer membrane</keyword>
<comment type="subcellular location">
    <subcellularLocation>
        <location evidence="1">Cell outer membrane</location>
    </subcellularLocation>
</comment>
<keyword evidence="4" id="KW-0472">Membrane</keyword>
<evidence type="ECO:0000256" key="4">
    <source>
        <dbReference type="ARBA" id="ARBA00023136"/>
    </source>
</evidence>
<sequence>MSAAIPNSLLPQIMVECRCRNQLLQALMLHSKNVNNMKIRYMMMLFALLLSSSCTDQLELIPPSNATTIVFYKSESDFLQAINSVYADLKSYPTRVLDLSETRSDNIYGVSDDGKRYWDEINNFSPGLAANSKVLSSWSDNYSGIFKANTLLDQLSKNGAEVLNEPLRLRLEAEGRFLRAFYYFDLVRSFGKVPLIDRVMTAVEAENTSQSKAEDIYALIIEDLKFASENLPEAYNANMVGHATRYAAKGILALVYMTRSGPSYGIEGPGLGTDEWSLAATLLDDIIKSEKFRLLDTYDEIFAYDNENNAEVIFDVQYISGGLGLGGEYPSLFLPDLYVQQIAGFAGGVMVRPPSADLLSTYPAEDNRKTFAVQEGYTVGGRYDARPLLVKYIDAAKRGTRWTDWPLNFIVLRYTDIVLLRAECTLNGASGSQEDVITFVNDVKRRANIPLVTAVDLDGLLAERRREFIGEGLRWHDLVRSGKAIDLLNRWSTIEDNEGAMNQMKADYIIYPIPQTELNINPDLYEQNEGYN</sequence>
<dbReference type="Gene3D" id="1.25.40.390">
    <property type="match status" value="1"/>
</dbReference>
<evidence type="ECO:0000256" key="2">
    <source>
        <dbReference type="ARBA" id="ARBA00006275"/>
    </source>
</evidence>
<dbReference type="CDD" id="cd08977">
    <property type="entry name" value="SusD"/>
    <property type="match status" value="1"/>
</dbReference>
<organism evidence="8 9">
    <name type="scientific">Sphingobacterium pedocola</name>
    <dbReference type="NCBI Taxonomy" id="2082722"/>
    <lineage>
        <taxon>Bacteria</taxon>
        <taxon>Pseudomonadati</taxon>
        <taxon>Bacteroidota</taxon>
        <taxon>Sphingobacteriia</taxon>
        <taxon>Sphingobacteriales</taxon>
        <taxon>Sphingobacteriaceae</taxon>
        <taxon>Sphingobacterium</taxon>
    </lineage>
</organism>
<dbReference type="InterPro" id="IPR011990">
    <property type="entry name" value="TPR-like_helical_dom_sf"/>
</dbReference>
<dbReference type="Proteomes" id="UP000618319">
    <property type="component" value="Unassembled WGS sequence"/>
</dbReference>
<dbReference type="Pfam" id="PF07980">
    <property type="entry name" value="SusD_RagB"/>
    <property type="match status" value="1"/>
</dbReference>
<proteinExistence type="inferred from homology"/>
<keyword evidence="3" id="KW-0732">Signal</keyword>
<feature type="domain" description="RagB/SusD" evidence="6">
    <location>
        <begin position="387"/>
        <end position="531"/>
    </location>
</feature>
<dbReference type="Pfam" id="PF14322">
    <property type="entry name" value="SusD-like_3"/>
    <property type="match status" value="1"/>
</dbReference>
<dbReference type="InterPro" id="IPR012944">
    <property type="entry name" value="SusD_RagB_dom"/>
</dbReference>
<dbReference type="EMBL" id="PSKQ01000018">
    <property type="protein sequence ID" value="MBE8720771.1"/>
    <property type="molecule type" value="Genomic_DNA"/>
</dbReference>
<evidence type="ECO:0000256" key="3">
    <source>
        <dbReference type="ARBA" id="ARBA00022729"/>
    </source>
</evidence>
<dbReference type="InterPro" id="IPR033985">
    <property type="entry name" value="SusD-like_N"/>
</dbReference>
<comment type="caution">
    <text evidence="8">The sequence shown here is derived from an EMBL/GenBank/DDBJ whole genome shotgun (WGS) entry which is preliminary data.</text>
</comment>
<comment type="similarity">
    <text evidence="2">Belongs to the SusD family.</text>
</comment>
<evidence type="ECO:0000313" key="9">
    <source>
        <dbReference type="Proteomes" id="UP000618319"/>
    </source>
</evidence>
<evidence type="ECO:0000313" key="8">
    <source>
        <dbReference type="EMBL" id="MBE8720771.1"/>
    </source>
</evidence>
<dbReference type="SUPFAM" id="SSF48452">
    <property type="entry name" value="TPR-like"/>
    <property type="match status" value="1"/>
</dbReference>